<evidence type="ECO:0000313" key="2">
    <source>
        <dbReference type="Proteomes" id="UP001060085"/>
    </source>
</evidence>
<accession>A0ACB9ZUA6</accession>
<keyword evidence="2" id="KW-1185">Reference proteome</keyword>
<dbReference type="Proteomes" id="UP001060085">
    <property type="component" value="Linkage Group LG08"/>
</dbReference>
<organism evidence="1 2">
    <name type="scientific">Catharanthus roseus</name>
    <name type="common">Madagascar periwinkle</name>
    <name type="synonym">Vinca rosea</name>
    <dbReference type="NCBI Taxonomy" id="4058"/>
    <lineage>
        <taxon>Eukaryota</taxon>
        <taxon>Viridiplantae</taxon>
        <taxon>Streptophyta</taxon>
        <taxon>Embryophyta</taxon>
        <taxon>Tracheophyta</taxon>
        <taxon>Spermatophyta</taxon>
        <taxon>Magnoliopsida</taxon>
        <taxon>eudicotyledons</taxon>
        <taxon>Gunneridae</taxon>
        <taxon>Pentapetalae</taxon>
        <taxon>asterids</taxon>
        <taxon>lamiids</taxon>
        <taxon>Gentianales</taxon>
        <taxon>Apocynaceae</taxon>
        <taxon>Rauvolfioideae</taxon>
        <taxon>Vinceae</taxon>
        <taxon>Catharanthinae</taxon>
        <taxon>Catharanthus</taxon>
    </lineage>
</organism>
<evidence type="ECO:0000313" key="1">
    <source>
        <dbReference type="EMBL" id="KAI5650654.1"/>
    </source>
</evidence>
<sequence>MRKLVFSLIFLAIFLGTSGICKAGHGGPSEGRGRGRGWNDHGGRGRGRGGDQGHVGQFGLTMNYYRMSCRSDVEAIVRDIVWRNVSANPSLPAKLLRLHYHDCFVRGCDASILLDSTPGNQAEKDAGPNRSVTGYELIDFIKETLEKLCPGIVSCADIIALAARDAVSFQFQRPMWPVFTGREDGRISQSADAVAGLPSASADFATLLANFNSNGLDIVDLVTLSGAHTIGITHCSLVSRRLYNFTGNGDTDPTLNPEYVKTLKKICPLPIISSTLVEMDPQSSTNFDNHYYVALKQNEGIFQSDAALLTDPKSVALVQLFQNPSLFFESFARSMIKMGEVGVLINGQGEIRKNCRVVN</sequence>
<reference evidence="2" key="1">
    <citation type="journal article" date="2023" name="Nat. Plants">
        <title>Single-cell RNA sequencing provides a high-resolution roadmap for understanding the multicellular compartmentation of specialized metabolism.</title>
        <authorList>
            <person name="Sun S."/>
            <person name="Shen X."/>
            <person name="Li Y."/>
            <person name="Li Y."/>
            <person name="Wang S."/>
            <person name="Li R."/>
            <person name="Zhang H."/>
            <person name="Shen G."/>
            <person name="Guo B."/>
            <person name="Wei J."/>
            <person name="Xu J."/>
            <person name="St-Pierre B."/>
            <person name="Chen S."/>
            <person name="Sun C."/>
        </authorList>
    </citation>
    <scope>NUCLEOTIDE SEQUENCE [LARGE SCALE GENOMIC DNA]</scope>
</reference>
<comment type="caution">
    <text evidence="1">The sequence shown here is derived from an EMBL/GenBank/DDBJ whole genome shotgun (WGS) entry which is preliminary data.</text>
</comment>
<protein>
    <submittedName>
        <fullName evidence="1">Uncharacterized protein</fullName>
    </submittedName>
</protein>
<gene>
    <name evidence="1" type="ORF">M9H77_36659</name>
</gene>
<dbReference type="EMBL" id="CM044708">
    <property type="protein sequence ID" value="KAI5650654.1"/>
    <property type="molecule type" value="Genomic_DNA"/>
</dbReference>
<name>A0ACB9ZUA6_CATRO</name>
<proteinExistence type="predicted"/>